<reference evidence="1" key="1">
    <citation type="submission" date="2022-08" db="UniProtKB">
        <authorList>
            <consortium name="EnsemblMetazoa"/>
        </authorList>
    </citation>
    <scope>IDENTIFICATION</scope>
    <source>
        <strain evidence="1">Dongola</strain>
    </source>
</reference>
<dbReference type="AlphaFoldDB" id="A0A182IH19"/>
<dbReference type="VEuPathDB" id="VectorBase:AARA014754"/>
<accession>A0A182IH19</accession>
<protein>
    <submittedName>
        <fullName evidence="1">Uncharacterized protein</fullName>
    </submittedName>
</protein>
<evidence type="ECO:0000313" key="1">
    <source>
        <dbReference type="EnsemblMetazoa" id="AARA014754-PA"/>
    </source>
</evidence>
<sequence length="104" mass="11921">MPFRMDVCVRLESSTPLPKRRTSLAHNPTRPAGMMRGASVRLQVRDHLFRFECSVRSRPELLLLVLHTVLERCCDCHCFKICVQCVIVCLKIAQHVSAFPMTIL</sequence>
<keyword evidence="2" id="KW-1185">Reference proteome</keyword>
<name>A0A182IH19_ANOAR</name>
<dbReference type="EMBL" id="APCN01003494">
    <property type="status" value="NOT_ANNOTATED_CDS"/>
    <property type="molecule type" value="Genomic_DNA"/>
</dbReference>
<proteinExistence type="predicted"/>
<organism evidence="1 2">
    <name type="scientific">Anopheles arabiensis</name>
    <name type="common">Mosquito</name>
    <dbReference type="NCBI Taxonomy" id="7173"/>
    <lineage>
        <taxon>Eukaryota</taxon>
        <taxon>Metazoa</taxon>
        <taxon>Ecdysozoa</taxon>
        <taxon>Arthropoda</taxon>
        <taxon>Hexapoda</taxon>
        <taxon>Insecta</taxon>
        <taxon>Pterygota</taxon>
        <taxon>Neoptera</taxon>
        <taxon>Endopterygota</taxon>
        <taxon>Diptera</taxon>
        <taxon>Nematocera</taxon>
        <taxon>Culicoidea</taxon>
        <taxon>Culicidae</taxon>
        <taxon>Anophelinae</taxon>
        <taxon>Anopheles</taxon>
    </lineage>
</organism>
<dbReference type="EnsemblMetazoa" id="AARA014754-RA">
    <property type="protein sequence ID" value="AARA014754-PA"/>
    <property type="gene ID" value="AARA014754"/>
</dbReference>
<evidence type="ECO:0000313" key="2">
    <source>
        <dbReference type="Proteomes" id="UP000075840"/>
    </source>
</evidence>
<dbReference type="Proteomes" id="UP000075840">
    <property type="component" value="Unassembled WGS sequence"/>
</dbReference>